<name>A0A916R420_9RHOB</name>
<accession>A0A916R420</accession>
<dbReference type="Proteomes" id="UP000628017">
    <property type="component" value="Unassembled WGS sequence"/>
</dbReference>
<dbReference type="RefSeq" id="WP_188678752.1">
    <property type="nucleotide sequence ID" value="NZ_BMKA01000009.1"/>
</dbReference>
<sequence length="78" mass="8820">MDELRRVLGLVETAAAECAVRDVESEELLAALLYVRQNIEKGPMLCGAFFKALRIENQTLRKSEATRVAKMIRRWAGL</sequence>
<proteinExistence type="predicted"/>
<dbReference type="EMBL" id="BMKA01000009">
    <property type="protein sequence ID" value="GGA32555.1"/>
    <property type="molecule type" value="Genomic_DNA"/>
</dbReference>
<keyword evidence="2" id="KW-1185">Reference proteome</keyword>
<reference evidence="1" key="2">
    <citation type="submission" date="2020-09" db="EMBL/GenBank/DDBJ databases">
        <authorList>
            <person name="Sun Q."/>
            <person name="Zhou Y."/>
        </authorList>
    </citation>
    <scope>NUCLEOTIDE SEQUENCE</scope>
    <source>
        <strain evidence="1">CGMCC 1.15880</strain>
    </source>
</reference>
<organism evidence="1 2">
    <name type="scientific">Neptunicoccus cionae</name>
    <dbReference type="NCBI Taxonomy" id="2035344"/>
    <lineage>
        <taxon>Bacteria</taxon>
        <taxon>Pseudomonadati</taxon>
        <taxon>Pseudomonadota</taxon>
        <taxon>Alphaproteobacteria</taxon>
        <taxon>Rhodobacterales</taxon>
        <taxon>Paracoccaceae</taxon>
        <taxon>Neptunicoccus</taxon>
    </lineage>
</organism>
<protein>
    <submittedName>
        <fullName evidence="1">Uncharacterized protein</fullName>
    </submittedName>
</protein>
<evidence type="ECO:0000313" key="2">
    <source>
        <dbReference type="Proteomes" id="UP000628017"/>
    </source>
</evidence>
<evidence type="ECO:0000313" key="1">
    <source>
        <dbReference type="EMBL" id="GGA32555.1"/>
    </source>
</evidence>
<dbReference type="AlphaFoldDB" id="A0A916R420"/>
<reference evidence="1" key="1">
    <citation type="journal article" date="2014" name="Int. J. Syst. Evol. Microbiol.">
        <title>Complete genome sequence of Corynebacterium casei LMG S-19264T (=DSM 44701T), isolated from a smear-ripened cheese.</title>
        <authorList>
            <consortium name="US DOE Joint Genome Institute (JGI-PGF)"/>
            <person name="Walter F."/>
            <person name="Albersmeier A."/>
            <person name="Kalinowski J."/>
            <person name="Ruckert C."/>
        </authorList>
    </citation>
    <scope>NUCLEOTIDE SEQUENCE</scope>
    <source>
        <strain evidence="1">CGMCC 1.15880</strain>
    </source>
</reference>
<gene>
    <name evidence="1" type="ORF">GCM10011498_37180</name>
</gene>
<comment type="caution">
    <text evidence="1">The sequence shown here is derived from an EMBL/GenBank/DDBJ whole genome shotgun (WGS) entry which is preliminary data.</text>
</comment>